<dbReference type="InterPro" id="IPR009100">
    <property type="entry name" value="AcylCoA_DH/oxidase_NM_dom_sf"/>
</dbReference>
<feature type="domain" description="Acyl-CoA oxidase/dehydrogenase middle" evidence="8">
    <location>
        <begin position="191"/>
        <end position="284"/>
    </location>
</feature>
<dbReference type="GO" id="GO:0016627">
    <property type="term" value="F:oxidoreductase activity, acting on the CH-CH group of donors"/>
    <property type="evidence" value="ECO:0007669"/>
    <property type="project" value="InterPro"/>
</dbReference>
<dbReference type="InterPro" id="IPR036250">
    <property type="entry name" value="AcylCo_DH-like_C"/>
</dbReference>
<keyword evidence="3 6" id="KW-0285">Flavoprotein</keyword>
<evidence type="ECO:0000313" key="10">
    <source>
        <dbReference type="EMBL" id="QIS08463.1"/>
    </source>
</evidence>
<proteinExistence type="inferred from homology"/>
<dbReference type="InterPro" id="IPR052161">
    <property type="entry name" value="Mycobact_Acyl-CoA_DH"/>
</dbReference>
<keyword evidence="11" id="KW-1185">Reference proteome</keyword>
<comment type="similarity">
    <text evidence="2 6">Belongs to the acyl-CoA dehydrogenase family.</text>
</comment>
<keyword evidence="4 6" id="KW-0274">FAD</keyword>
<feature type="domain" description="Acyl-CoA dehydrogenase/oxidase C-terminal" evidence="7">
    <location>
        <begin position="297"/>
        <end position="443"/>
    </location>
</feature>
<evidence type="ECO:0000256" key="5">
    <source>
        <dbReference type="ARBA" id="ARBA00023002"/>
    </source>
</evidence>
<gene>
    <name evidence="10" type="ORF">F5544_02715</name>
</gene>
<dbReference type="InterPro" id="IPR046373">
    <property type="entry name" value="Acyl-CoA_Oxase/DH_mid-dom_sf"/>
</dbReference>
<dbReference type="FunFam" id="2.40.110.10:FF:000011">
    <property type="entry name" value="Acyl-CoA dehydrogenase FadE34"/>
    <property type="match status" value="1"/>
</dbReference>
<dbReference type="Gene3D" id="2.40.110.10">
    <property type="entry name" value="Butyryl-CoA Dehydrogenase, subunit A, domain 2"/>
    <property type="match status" value="1"/>
</dbReference>
<evidence type="ECO:0000256" key="4">
    <source>
        <dbReference type="ARBA" id="ARBA00022827"/>
    </source>
</evidence>
<dbReference type="AlphaFoldDB" id="A0A6G9Y5Y3"/>
<name>A0A6G9Y5Y3_9NOCA</name>
<dbReference type="Pfam" id="PF02771">
    <property type="entry name" value="Acyl-CoA_dh_N"/>
    <property type="match status" value="1"/>
</dbReference>
<evidence type="ECO:0000259" key="8">
    <source>
        <dbReference type="Pfam" id="PF02770"/>
    </source>
</evidence>
<evidence type="ECO:0000259" key="7">
    <source>
        <dbReference type="Pfam" id="PF00441"/>
    </source>
</evidence>
<dbReference type="Proteomes" id="UP000503540">
    <property type="component" value="Chromosome"/>
</dbReference>
<dbReference type="Pfam" id="PF00441">
    <property type="entry name" value="Acyl-CoA_dh_1"/>
    <property type="match status" value="1"/>
</dbReference>
<protein>
    <submittedName>
        <fullName evidence="10">Acyl-CoA dehydrogenase</fullName>
    </submittedName>
</protein>
<dbReference type="Gene3D" id="1.10.540.10">
    <property type="entry name" value="Acyl-CoA dehydrogenase/oxidase, N-terminal domain"/>
    <property type="match status" value="1"/>
</dbReference>
<dbReference type="InterPro" id="IPR009075">
    <property type="entry name" value="AcylCo_DH/oxidase_C"/>
</dbReference>
<dbReference type="PANTHER" id="PTHR43292">
    <property type="entry name" value="ACYL-COA DEHYDROGENASE"/>
    <property type="match status" value="1"/>
</dbReference>
<sequence>MPARRRRWPRRRATPLVWSVQGLSRLSSPSGYARTLQSKCLVGYPTGVVVIQTSDSTGAASGAPESAAADARFAAEVRDWLAENLAGEFGKLRGLGGPGREHEAFDERLAWDRHLAAAGWTCLGWPVEYGGRAASVRQQVIFHEEYAKADAPSRVSHVGEELLGPTLLAFGTPAQRDRFLPGIKTVSELWCQGYSEPGAGSDLAAITTAAHLDGDEWSISGQKIWTSLAHVADWCFVLARTERGSSRHKGLSYLLVPMKQPGVDVRPIVQLTGTSEFNEVFFDNARTGADLVVGAPGDGWRVAMGTLNVERGISTLGQQIRFARELTDIEALARRTGAADDPLIADRIDRAWVGLRVLRAHALRTMTDAGADAAGQASVAKLLWANWHRGLGELAMAVLGPSGLVAGERDLTEWQRLYLFTRADTIYGGSNEVQRNIIAERVLGLPREARS</sequence>
<evidence type="ECO:0000256" key="6">
    <source>
        <dbReference type="RuleBase" id="RU362125"/>
    </source>
</evidence>
<feature type="domain" description="Acyl-CoA dehydrogenase/oxidase N-terminal" evidence="9">
    <location>
        <begin position="73"/>
        <end position="183"/>
    </location>
</feature>
<dbReference type="EMBL" id="CP046172">
    <property type="protein sequence ID" value="QIS08463.1"/>
    <property type="molecule type" value="Genomic_DNA"/>
</dbReference>
<evidence type="ECO:0000313" key="11">
    <source>
        <dbReference type="Proteomes" id="UP000503540"/>
    </source>
</evidence>
<dbReference type="SUPFAM" id="SSF47203">
    <property type="entry name" value="Acyl-CoA dehydrogenase C-terminal domain-like"/>
    <property type="match status" value="1"/>
</dbReference>
<dbReference type="InterPro" id="IPR006091">
    <property type="entry name" value="Acyl-CoA_Oxase/DH_mid-dom"/>
</dbReference>
<dbReference type="SUPFAM" id="SSF56645">
    <property type="entry name" value="Acyl-CoA dehydrogenase NM domain-like"/>
    <property type="match status" value="1"/>
</dbReference>
<comment type="cofactor">
    <cofactor evidence="1 6">
        <name>FAD</name>
        <dbReference type="ChEBI" id="CHEBI:57692"/>
    </cofactor>
</comment>
<dbReference type="PANTHER" id="PTHR43292:SF3">
    <property type="entry name" value="ACYL-COA DEHYDROGENASE FADE29"/>
    <property type="match status" value="1"/>
</dbReference>
<keyword evidence="5 6" id="KW-0560">Oxidoreductase</keyword>
<organism evidence="10 11">
    <name type="scientific">Nocardia arthritidis</name>
    <dbReference type="NCBI Taxonomy" id="228602"/>
    <lineage>
        <taxon>Bacteria</taxon>
        <taxon>Bacillati</taxon>
        <taxon>Actinomycetota</taxon>
        <taxon>Actinomycetes</taxon>
        <taxon>Mycobacteriales</taxon>
        <taxon>Nocardiaceae</taxon>
        <taxon>Nocardia</taxon>
    </lineage>
</organism>
<dbReference type="InterPro" id="IPR037069">
    <property type="entry name" value="AcylCoA_DH/ox_N_sf"/>
</dbReference>
<dbReference type="Gene3D" id="1.20.140.10">
    <property type="entry name" value="Butyryl-CoA Dehydrogenase, subunit A, domain 3"/>
    <property type="match status" value="1"/>
</dbReference>
<accession>A0A6G9Y5Y3</accession>
<dbReference type="GO" id="GO:0050660">
    <property type="term" value="F:flavin adenine dinucleotide binding"/>
    <property type="evidence" value="ECO:0007669"/>
    <property type="project" value="InterPro"/>
</dbReference>
<dbReference type="Pfam" id="PF02770">
    <property type="entry name" value="Acyl-CoA_dh_M"/>
    <property type="match status" value="1"/>
</dbReference>
<reference evidence="10 11" key="1">
    <citation type="journal article" date="2019" name="ACS Chem. Biol.">
        <title>Identification and Mobilization of a Cryptic Antibiotic Biosynthesis Gene Locus from a Human-Pathogenic Nocardia Isolate.</title>
        <authorList>
            <person name="Herisse M."/>
            <person name="Ishida K."/>
            <person name="Porter J.L."/>
            <person name="Howden B."/>
            <person name="Hertweck C."/>
            <person name="Stinear T.P."/>
            <person name="Pidot S.J."/>
        </authorList>
    </citation>
    <scope>NUCLEOTIDE SEQUENCE [LARGE SCALE GENOMIC DNA]</scope>
    <source>
        <strain evidence="10 11">AUSMDU00012717</strain>
    </source>
</reference>
<evidence type="ECO:0000256" key="2">
    <source>
        <dbReference type="ARBA" id="ARBA00009347"/>
    </source>
</evidence>
<dbReference type="InterPro" id="IPR013786">
    <property type="entry name" value="AcylCoA_DH/ox_N"/>
</dbReference>
<dbReference type="KEGG" id="nah:F5544_02715"/>
<evidence type="ECO:0000256" key="3">
    <source>
        <dbReference type="ARBA" id="ARBA00022630"/>
    </source>
</evidence>
<evidence type="ECO:0000259" key="9">
    <source>
        <dbReference type="Pfam" id="PF02771"/>
    </source>
</evidence>
<evidence type="ECO:0000256" key="1">
    <source>
        <dbReference type="ARBA" id="ARBA00001974"/>
    </source>
</evidence>
<dbReference type="GO" id="GO:0005886">
    <property type="term" value="C:plasma membrane"/>
    <property type="evidence" value="ECO:0007669"/>
    <property type="project" value="TreeGrafter"/>
</dbReference>